<feature type="transmembrane region" description="Helical" evidence="6">
    <location>
        <begin position="187"/>
        <end position="209"/>
    </location>
</feature>
<dbReference type="Proteomes" id="UP000076830">
    <property type="component" value="Chromosome"/>
</dbReference>
<dbReference type="InterPro" id="IPR051791">
    <property type="entry name" value="Pra-immunoreactive"/>
</dbReference>
<accession>A0A167G5E2</accession>
<evidence type="ECO:0000256" key="2">
    <source>
        <dbReference type="ARBA" id="ARBA00022475"/>
    </source>
</evidence>
<keyword evidence="9" id="KW-1185">Reference proteome</keyword>
<evidence type="ECO:0000256" key="3">
    <source>
        <dbReference type="ARBA" id="ARBA00022692"/>
    </source>
</evidence>
<evidence type="ECO:0000259" key="7">
    <source>
        <dbReference type="Pfam" id="PF06271"/>
    </source>
</evidence>
<name>A0A167G5E2_9GAMM</name>
<feature type="transmembrane region" description="Helical" evidence="6">
    <location>
        <begin position="273"/>
        <end position="292"/>
    </location>
</feature>
<evidence type="ECO:0000313" key="8">
    <source>
        <dbReference type="EMBL" id="ANB16174.1"/>
    </source>
</evidence>
<keyword evidence="4 6" id="KW-1133">Transmembrane helix</keyword>
<organism evidence="8 9">
    <name type="scientific">Dokdonella koreensis DS-123</name>
    <dbReference type="NCBI Taxonomy" id="1300342"/>
    <lineage>
        <taxon>Bacteria</taxon>
        <taxon>Pseudomonadati</taxon>
        <taxon>Pseudomonadota</taxon>
        <taxon>Gammaproteobacteria</taxon>
        <taxon>Lysobacterales</taxon>
        <taxon>Rhodanobacteraceae</taxon>
        <taxon>Dokdonella</taxon>
    </lineage>
</organism>
<evidence type="ECO:0000256" key="6">
    <source>
        <dbReference type="SAM" id="Phobius"/>
    </source>
</evidence>
<keyword evidence="5 6" id="KW-0472">Membrane</keyword>
<dbReference type="AlphaFoldDB" id="A0A167G5E2"/>
<feature type="transmembrane region" description="Helical" evidence="6">
    <location>
        <begin position="328"/>
        <end position="357"/>
    </location>
</feature>
<evidence type="ECO:0000256" key="4">
    <source>
        <dbReference type="ARBA" id="ARBA00022989"/>
    </source>
</evidence>
<feature type="domain" description="RDD" evidence="7">
    <location>
        <begin position="173"/>
        <end position="305"/>
    </location>
</feature>
<sequence length="362" mass="37964">MLTGELSPGYDATLVWPALAGYFRMEPEKLSGQLLARAPVTIKESEDLAKLQNLQAGIHAIGAEAELHPAGEGAFFALVDNRPRGPVPRAFIAERVRLGYWPGDVPIAPVGSSTWTAFSATQPAYAVPFPAAAEPAYGAAAAAAAEAPAAFATAPVAAVAPGDLLPGGLAIHAGFWRRTAAYVMDGFLLAVVGWVVALVLGIGMLGALAGGSLDGALGAMMLQWVSGIVLAWLYFALQESSAAQATLGKRAMGLKVTDDYGRRIGFGRATGRFFGKILSGLILYIGFMLAGWTDRRQGLHDMICGTLVVFRAVEPGQPLPTTRPPMPWYGWVINILTVLLLCLSVFGLIAGIGMLGAQLGNY</sequence>
<gene>
    <name evidence="8" type="ORF">I596_134</name>
</gene>
<evidence type="ECO:0000256" key="1">
    <source>
        <dbReference type="ARBA" id="ARBA00004651"/>
    </source>
</evidence>
<proteinExistence type="predicted"/>
<protein>
    <submittedName>
        <fullName evidence="8">RDD domain containing protein</fullName>
    </submittedName>
</protein>
<dbReference type="PANTHER" id="PTHR36115">
    <property type="entry name" value="PROLINE-RICH ANTIGEN HOMOLOG-RELATED"/>
    <property type="match status" value="1"/>
</dbReference>
<dbReference type="GO" id="GO:0005886">
    <property type="term" value="C:plasma membrane"/>
    <property type="evidence" value="ECO:0007669"/>
    <property type="project" value="UniProtKB-SubCell"/>
</dbReference>
<reference evidence="8 9" key="1">
    <citation type="submission" date="2016-04" db="EMBL/GenBank/DDBJ databases">
        <title>Complete genome sequence of Dokdonella koreensis DS-123T.</title>
        <authorList>
            <person name="Kim J.F."/>
            <person name="Lee H."/>
            <person name="Kwak M.-J."/>
        </authorList>
    </citation>
    <scope>NUCLEOTIDE SEQUENCE [LARGE SCALE GENOMIC DNA]</scope>
    <source>
        <strain evidence="8 9">DS-123</strain>
    </source>
</reference>
<keyword evidence="3 6" id="KW-0812">Transmembrane</keyword>
<dbReference type="InterPro" id="IPR010432">
    <property type="entry name" value="RDD"/>
</dbReference>
<evidence type="ECO:0000256" key="5">
    <source>
        <dbReference type="ARBA" id="ARBA00023136"/>
    </source>
</evidence>
<dbReference type="EMBL" id="CP015249">
    <property type="protein sequence ID" value="ANB16174.1"/>
    <property type="molecule type" value="Genomic_DNA"/>
</dbReference>
<comment type="subcellular location">
    <subcellularLocation>
        <location evidence="1">Cell membrane</location>
        <topology evidence="1">Multi-pass membrane protein</topology>
    </subcellularLocation>
</comment>
<keyword evidence="2" id="KW-1003">Cell membrane</keyword>
<dbReference type="KEGG" id="dko:I596_134"/>
<dbReference type="Pfam" id="PF06271">
    <property type="entry name" value="RDD"/>
    <property type="match status" value="1"/>
</dbReference>
<feature type="transmembrane region" description="Helical" evidence="6">
    <location>
        <begin position="215"/>
        <end position="237"/>
    </location>
</feature>
<evidence type="ECO:0000313" key="9">
    <source>
        <dbReference type="Proteomes" id="UP000076830"/>
    </source>
</evidence>